<dbReference type="InterPro" id="IPR011990">
    <property type="entry name" value="TPR-like_helical_dom_sf"/>
</dbReference>
<evidence type="ECO:0000313" key="4">
    <source>
        <dbReference type="Proteomes" id="UP000274756"/>
    </source>
</evidence>
<reference evidence="2 4" key="2">
    <citation type="submission" date="2018-11" db="EMBL/GenBank/DDBJ databases">
        <authorList>
            <consortium name="Pathogen Informatics"/>
        </authorList>
    </citation>
    <scope>NUCLEOTIDE SEQUENCE [LARGE SCALE GENOMIC DNA]</scope>
</reference>
<accession>A0A0N4UKG0</accession>
<dbReference type="Proteomes" id="UP000038040">
    <property type="component" value="Unplaced"/>
</dbReference>
<reference evidence="5" key="1">
    <citation type="submission" date="2017-02" db="UniProtKB">
        <authorList>
            <consortium name="WormBaseParasite"/>
        </authorList>
    </citation>
    <scope>IDENTIFICATION</scope>
</reference>
<dbReference type="PANTHER" id="PTHR14699">
    <property type="entry name" value="STI2 PROTEIN-RELATED"/>
    <property type="match status" value="1"/>
</dbReference>
<dbReference type="GO" id="GO:0035721">
    <property type="term" value="P:intraciliary retrograde transport"/>
    <property type="evidence" value="ECO:0007669"/>
    <property type="project" value="TreeGrafter"/>
</dbReference>
<dbReference type="WBParaSite" id="DME_0000819901-mRNA-1">
    <property type="protein sequence ID" value="DME_0000819901-mRNA-1"/>
    <property type="gene ID" value="DME_0000819901"/>
</dbReference>
<evidence type="ECO:0000259" key="1">
    <source>
        <dbReference type="Pfam" id="PF25060"/>
    </source>
</evidence>
<evidence type="ECO:0000313" key="5">
    <source>
        <dbReference type="WBParaSite" id="DME_0000819901-mRNA-1"/>
    </source>
</evidence>
<dbReference type="OrthoDB" id="5901798at2759"/>
<dbReference type="STRING" id="318479.A0A0N4UKG0"/>
<dbReference type="GO" id="GO:0061512">
    <property type="term" value="P:protein localization to cilium"/>
    <property type="evidence" value="ECO:0007669"/>
    <property type="project" value="TreeGrafter"/>
</dbReference>
<dbReference type="Proteomes" id="UP000274756">
    <property type="component" value="Unassembled WGS sequence"/>
</dbReference>
<evidence type="ECO:0000313" key="2">
    <source>
        <dbReference type="EMBL" id="VDN52302.1"/>
    </source>
</evidence>
<sequence>MDRNNSKDGCVSAHMLQLLYAYLVNGNMELIDTCLRDLRNSVEKSESNNHQIQFKLAKILGGIGEKGSTTAHYAKNLLDNAIQLWRKSEYLAEKVQRLMHYDDFKTAKPLAIEALQIDSQPEPQILLGIVRCFLAENQIEDALAQLEFVRVTHPAISQSSAIVLLFVSCC</sequence>
<proteinExistence type="predicted"/>
<dbReference type="PANTHER" id="PTHR14699:SF0">
    <property type="entry name" value="TETRATRICOPEPTIDE REPEAT PROTEIN 21 HOMOLOG"/>
    <property type="match status" value="1"/>
</dbReference>
<protein>
    <submittedName>
        <fullName evidence="5">Coatomer subunit epsilon</fullName>
    </submittedName>
</protein>
<gene>
    <name evidence="2" type="ORF">DME_LOCUS2275</name>
</gene>
<name>A0A0N4UKG0_DRAME</name>
<dbReference type="InterPro" id="IPR040364">
    <property type="entry name" value="TTC21A/TTC21B"/>
</dbReference>
<dbReference type="InterPro" id="IPR056832">
    <property type="entry name" value="ARM_TT21_2nd"/>
</dbReference>
<organism evidence="3 5">
    <name type="scientific">Dracunculus medinensis</name>
    <name type="common">Guinea worm</name>
    <dbReference type="NCBI Taxonomy" id="318479"/>
    <lineage>
        <taxon>Eukaryota</taxon>
        <taxon>Metazoa</taxon>
        <taxon>Ecdysozoa</taxon>
        <taxon>Nematoda</taxon>
        <taxon>Chromadorea</taxon>
        <taxon>Rhabditida</taxon>
        <taxon>Spirurina</taxon>
        <taxon>Dracunculoidea</taxon>
        <taxon>Dracunculidae</taxon>
        <taxon>Dracunculus</taxon>
    </lineage>
</organism>
<dbReference type="Pfam" id="PF25060">
    <property type="entry name" value="ARM_TT21_2nd"/>
    <property type="match status" value="1"/>
</dbReference>
<dbReference type="Gene3D" id="1.25.40.10">
    <property type="entry name" value="Tetratricopeptide repeat domain"/>
    <property type="match status" value="1"/>
</dbReference>
<dbReference type="GO" id="GO:0005929">
    <property type="term" value="C:cilium"/>
    <property type="evidence" value="ECO:0007669"/>
    <property type="project" value="GOC"/>
</dbReference>
<feature type="domain" description="Tetratricopeptide repeat protein 21A/21B second ARM" evidence="1">
    <location>
        <begin position="35"/>
        <end position="165"/>
    </location>
</feature>
<keyword evidence="4" id="KW-1185">Reference proteome</keyword>
<dbReference type="GO" id="GO:0030991">
    <property type="term" value="C:intraciliary transport particle A"/>
    <property type="evidence" value="ECO:0007669"/>
    <property type="project" value="TreeGrafter"/>
</dbReference>
<dbReference type="EMBL" id="UYYG01000052">
    <property type="protein sequence ID" value="VDN52302.1"/>
    <property type="molecule type" value="Genomic_DNA"/>
</dbReference>
<dbReference type="AlphaFoldDB" id="A0A0N4UKG0"/>
<evidence type="ECO:0000313" key="3">
    <source>
        <dbReference type="Proteomes" id="UP000038040"/>
    </source>
</evidence>